<accession>A0A6P9AT25</accession>
<comment type="similarity">
    <text evidence="7 9">Belongs to the pentraxin family.</text>
</comment>
<sequence>MEIFLLLLLVSFTEAVAPQNLQDQVFLFPTRSLSSYVLLKPSQSREMESLTICLNFYTDLKQAFGLFSASSQDHGNEILIFKGATGYYVSVGNQEVVFKDLEKKSGRQGEDLCMAWESVTGIVQLWINRIPLPRKVVAKGYRIRRDLVIMLGQDQDSYGGSLDIEQAFEGELGEVYLWDTVLSVDQMRGFQRRGDSTPLLDWLDLSYEMKGDAMVVSSLS</sequence>
<protein>
    <recommendedName>
        <fullName evidence="9">Pentraxin family member</fullName>
    </recommendedName>
</protein>
<evidence type="ECO:0000313" key="13">
    <source>
        <dbReference type="RefSeq" id="XP_034261802.2"/>
    </source>
</evidence>
<comment type="caution">
    <text evidence="8">Lacks conserved residue(s) required for the propagation of feature annotation.</text>
</comment>
<dbReference type="PRINTS" id="PR00895">
    <property type="entry name" value="PENTAXIN"/>
</dbReference>
<name>A0A6P9AT25_PANGU</name>
<evidence type="ECO:0000256" key="3">
    <source>
        <dbReference type="ARBA" id="ARBA00022723"/>
    </source>
</evidence>
<reference evidence="13" key="1">
    <citation type="submission" date="2025-08" db="UniProtKB">
        <authorList>
            <consortium name="RefSeq"/>
        </authorList>
    </citation>
    <scope>IDENTIFICATION</scope>
    <source>
        <tissue evidence="13">Blood</tissue>
    </source>
</reference>
<dbReference type="SMART" id="SM00159">
    <property type="entry name" value="PTX"/>
    <property type="match status" value="1"/>
</dbReference>
<evidence type="ECO:0000256" key="7">
    <source>
        <dbReference type="ARBA" id="ARBA00038102"/>
    </source>
</evidence>
<keyword evidence="4 10" id="KW-0732">Signal</keyword>
<evidence type="ECO:0000256" key="9">
    <source>
        <dbReference type="RuleBase" id="RU362112"/>
    </source>
</evidence>
<dbReference type="GeneID" id="117657793"/>
<keyword evidence="2" id="KW-0964">Secreted</keyword>
<feature type="domain" description="Pentraxin (PTX)" evidence="11">
    <location>
        <begin position="22"/>
        <end position="220"/>
    </location>
</feature>
<dbReference type="OrthoDB" id="547680at2759"/>
<dbReference type="RefSeq" id="XP_034261802.2">
    <property type="nucleotide sequence ID" value="XM_034405911.2"/>
</dbReference>
<gene>
    <name evidence="13" type="primary">LOC117657793</name>
</gene>
<organism evidence="12 13">
    <name type="scientific">Pantherophis guttatus</name>
    <name type="common">Corn snake</name>
    <name type="synonym">Elaphe guttata</name>
    <dbReference type="NCBI Taxonomy" id="94885"/>
    <lineage>
        <taxon>Eukaryota</taxon>
        <taxon>Metazoa</taxon>
        <taxon>Chordata</taxon>
        <taxon>Craniata</taxon>
        <taxon>Vertebrata</taxon>
        <taxon>Euteleostomi</taxon>
        <taxon>Lepidosauria</taxon>
        <taxon>Squamata</taxon>
        <taxon>Bifurcata</taxon>
        <taxon>Unidentata</taxon>
        <taxon>Episquamata</taxon>
        <taxon>Toxicofera</taxon>
        <taxon>Serpentes</taxon>
        <taxon>Colubroidea</taxon>
        <taxon>Colubridae</taxon>
        <taxon>Colubrinae</taxon>
        <taxon>Pantherophis</taxon>
    </lineage>
</organism>
<dbReference type="Proteomes" id="UP001652622">
    <property type="component" value="Unplaced"/>
</dbReference>
<evidence type="ECO:0000256" key="5">
    <source>
        <dbReference type="ARBA" id="ARBA00022837"/>
    </source>
</evidence>
<dbReference type="GO" id="GO:0001849">
    <property type="term" value="F:complement component C1q complex binding"/>
    <property type="evidence" value="ECO:0007669"/>
    <property type="project" value="TreeGrafter"/>
</dbReference>
<evidence type="ECO:0000256" key="4">
    <source>
        <dbReference type="ARBA" id="ARBA00022729"/>
    </source>
</evidence>
<dbReference type="InterPro" id="IPR001759">
    <property type="entry name" value="PTX_dom"/>
</dbReference>
<keyword evidence="12" id="KW-1185">Reference proteome</keyword>
<dbReference type="KEGG" id="pgut:117657793"/>
<dbReference type="InterPro" id="IPR051005">
    <property type="entry name" value="Pentraxin_domain"/>
</dbReference>
<keyword evidence="6" id="KW-1015">Disulfide bond</keyword>
<dbReference type="Gene3D" id="2.60.120.200">
    <property type="match status" value="1"/>
</dbReference>
<evidence type="ECO:0000313" key="12">
    <source>
        <dbReference type="Proteomes" id="UP001652622"/>
    </source>
</evidence>
<evidence type="ECO:0000256" key="6">
    <source>
        <dbReference type="ARBA" id="ARBA00023157"/>
    </source>
</evidence>
<dbReference type="PROSITE" id="PS51828">
    <property type="entry name" value="PTX_2"/>
    <property type="match status" value="1"/>
</dbReference>
<dbReference type="InterPro" id="IPR013320">
    <property type="entry name" value="ConA-like_dom_sf"/>
</dbReference>
<evidence type="ECO:0000256" key="10">
    <source>
        <dbReference type="SAM" id="SignalP"/>
    </source>
</evidence>
<dbReference type="PANTHER" id="PTHR45869:SF7">
    <property type="entry name" value="C-REACTIVE PROTEIN"/>
    <property type="match status" value="1"/>
</dbReference>
<evidence type="ECO:0000256" key="8">
    <source>
        <dbReference type="PROSITE-ProRule" id="PRU01172"/>
    </source>
</evidence>
<dbReference type="GO" id="GO:0046872">
    <property type="term" value="F:metal ion binding"/>
    <property type="evidence" value="ECO:0007669"/>
    <property type="project" value="UniProtKB-KW"/>
</dbReference>
<dbReference type="AlphaFoldDB" id="A0A6P9AT25"/>
<feature type="chain" id="PRO_5045585929" description="Pentraxin family member" evidence="10">
    <location>
        <begin position="16"/>
        <end position="220"/>
    </location>
</feature>
<dbReference type="GO" id="GO:0005615">
    <property type="term" value="C:extracellular space"/>
    <property type="evidence" value="ECO:0007669"/>
    <property type="project" value="TreeGrafter"/>
</dbReference>
<dbReference type="Pfam" id="PF00354">
    <property type="entry name" value="Pentaxin"/>
    <property type="match status" value="1"/>
</dbReference>
<comment type="subunit">
    <text evidence="9">Homopentamer. Pentaxin (or pentraxin) have a discoid arrangement of 5 non-covalently bound subunits.</text>
</comment>
<dbReference type="InParanoid" id="A0A6P9AT25"/>
<evidence type="ECO:0000256" key="1">
    <source>
        <dbReference type="ARBA" id="ARBA00004613"/>
    </source>
</evidence>
<dbReference type="PANTHER" id="PTHR45869">
    <property type="entry name" value="C-REACTIVE PROTEIN-RELATED"/>
    <property type="match status" value="1"/>
</dbReference>
<feature type="signal peptide" evidence="10">
    <location>
        <begin position="1"/>
        <end position="15"/>
    </location>
</feature>
<keyword evidence="3 9" id="KW-0479">Metal-binding</keyword>
<proteinExistence type="inferred from homology"/>
<dbReference type="SUPFAM" id="SSF49899">
    <property type="entry name" value="Concanavalin A-like lectins/glucanases"/>
    <property type="match status" value="1"/>
</dbReference>
<evidence type="ECO:0000259" key="11">
    <source>
        <dbReference type="PROSITE" id="PS51828"/>
    </source>
</evidence>
<keyword evidence="5 9" id="KW-0106">Calcium</keyword>
<comment type="subcellular location">
    <subcellularLocation>
        <location evidence="1 9">Secreted</location>
    </subcellularLocation>
</comment>
<dbReference type="GO" id="GO:0045087">
    <property type="term" value="P:innate immune response"/>
    <property type="evidence" value="ECO:0007669"/>
    <property type="project" value="TreeGrafter"/>
</dbReference>
<comment type="cofactor">
    <cofactor evidence="9">
        <name>Ca(2+)</name>
        <dbReference type="ChEBI" id="CHEBI:29108"/>
    </cofactor>
    <text evidence="9">Binds 2 calcium ions per subunit.</text>
</comment>
<evidence type="ECO:0000256" key="2">
    <source>
        <dbReference type="ARBA" id="ARBA00022525"/>
    </source>
</evidence>